<organism evidence="3 4">
    <name type="scientific">Vesicomyosocius okutanii subsp. Calyptogena okutanii (strain HA)</name>
    <dbReference type="NCBI Taxonomy" id="412965"/>
    <lineage>
        <taxon>Bacteria</taxon>
        <taxon>Pseudomonadati</taxon>
        <taxon>Pseudomonadota</taxon>
        <taxon>Gammaproteobacteria</taxon>
        <taxon>Candidatus Pseudothioglobaceae</taxon>
        <taxon>Candidatus Vesicomyidisocius</taxon>
    </lineage>
</organism>
<reference evidence="4" key="1">
    <citation type="journal article" date="2007" name="Curr. Biol.">
        <title>Reduced genome of the thioautotrophic intracellular symbiont in a deep-sea clam, Calyptogena okutanii.</title>
        <authorList>
            <person name="Kuwahara H."/>
            <person name="Yoshida T."/>
            <person name="Takaki Y."/>
            <person name="Shimamura S."/>
            <person name="Nishi S."/>
            <person name="Harada M."/>
            <person name="Matsuyama K."/>
            <person name="Takishita K."/>
            <person name="Kawato M."/>
            <person name="Uematsu K."/>
            <person name="Fujiwara Y."/>
            <person name="Sato T."/>
            <person name="Kato C."/>
            <person name="Kitagawa M."/>
            <person name="Kato I."/>
            <person name="Maruyama T."/>
        </authorList>
    </citation>
    <scope>NUCLEOTIDE SEQUENCE [LARGE SCALE GENOMIC DNA]</scope>
    <source>
        <strain evidence="4">HA</strain>
    </source>
</reference>
<sequence>MGKMTDCLVIGGGIIGMMSARTLIMEGVSVTLLDQRECGKESSWAGGGIISPLYPWRYDDLTNELSFASQIIYEDLCLQIFEDTGIDPQYIQSGLLMMDEYDLPLAIEWMNRYHVDYQFHVDGALFSNIAQVRNPRLLQALKVDILNKGVDIIEYVKVNNLLIKNNKVIGVRTKDKNYFAQDVIVCSGAWSSKWLKLVDEVFPMKGQMIILKSTKSMVKNIVLDQGRYIIPREDGRVLVGSTMENVGFDNHTDIGVQKSLHKFAYQRFPSLFNVKIEHHWSGFRPASLSGKVILGRHEQFEHLFINTGHFCNGLNMAPASSDRIKQLIINA</sequence>
<dbReference type="eggNOG" id="COG0665">
    <property type="taxonomic scope" value="Bacteria"/>
</dbReference>
<dbReference type="GO" id="GO:0005737">
    <property type="term" value="C:cytoplasm"/>
    <property type="evidence" value="ECO:0007669"/>
    <property type="project" value="TreeGrafter"/>
</dbReference>
<dbReference type="STRING" id="412965.COSY_0598"/>
<evidence type="ECO:0000256" key="1">
    <source>
        <dbReference type="ARBA" id="ARBA00023002"/>
    </source>
</evidence>
<proteinExistence type="predicted"/>
<name>A5CWG2_VESOH</name>
<gene>
    <name evidence="3" type="ordered locus">COSY_0598</name>
</gene>
<dbReference type="Gene3D" id="3.30.9.10">
    <property type="entry name" value="D-Amino Acid Oxidase, subunit A, domain 2"/>
    <property type="match status" value="1"/>
</dbReference>
<dbReference type="HOGENOM" id="CLU_007884_4_5_6"/>
<dbReference type="AlphaFoldDB" id="A5CWG2"/>
<feature type="domain" description="FAD dependent oxidoreductase" evidence="2">
    <location>
        <begin position="6"/>
        <end position="323"/>
    </location>
</feature>
<dbReference type="PANTHER" id="PTHR13847">
    <property type="entry name" value="SARCOSINE DEHYDROGENASE-RELATED"/>
    <property type="match status" value="1"/>
</dbReference>
<protein>
    <submittedName>
        <fullName evidence="3">FAD dependent oxidoreductase</fullName>
    </submittedName>
</protein>
<keyword evidence="1" id="KW-0560">Oxidoreductase</keyword>
<evidence type="ECO:0000259" key="2">
    <source>
        <dbReference type="Pfam" id="PF01266"/>
    </source>
</evidence>
<evidence type="ECO:0000313" key="3">
    <source>
        <dbReference type="EMBL" id="BAF61713.1"/>
    </source>
</evidence>
<dbReference type="Gene3D" id="3.50.50.60">
    <property type="entry name" value="FAD/NAD(P)-binding domain"/>
    <property type="match status" value="1"/>
</dbReference>
<dbReference type="Proteomes" id="UP000000247">
    <property type="component" value="Chromosome"/>
</dbReference>
<dbReference type="KEGG" id="vok:COSY_0598"/>
<evidence type="ECO:0000313" key="4">
    <source>
        <dbReference type="Proteomes" id="UP000000247"/>
    </source>
</evidence>
<keyword evidence="4" id="KW-1185">Reference proteome</keyword>
<dbReference type="GO" id="GO:0016491">
    <property type="term" value="F:oxidoreductase activity"/>
    <property type="evidence" value="ECO:0007669"/>
    <property type="project" value="UniProtKB-KW"/>
</dbReference>
<dbReference type="SUPFAM" id="SSF54373">
    <property type="entry name" value="FAD-linked reductases, C-terminal domain"/>
    <property type="match status" value="1"/>
</dbReference>
<dbReference type="Pfam" id="PF01266">
    <property type="entry name" value="DAO"/>
    <property type="match status" value="1"/>
</dbReference>
<dbReference type="SUPFAM" id="SSF51905">
    <property type="entry name" value="FAD/NAD(P)-binding domain"/>
    <property type="match status" value="1"/>
</dbReference>
<dbReference type="InterPro" id="IPR006076">
    <property type="entry name" value="FAD-dep_OxRdtase"/>
</dbReference>
<accession>A5CWG2</accession>
<dbReference type="EMBL" id="AP009247">
    <property type="protein sequence ID" value="BAF61713.1"/>
    <property type="molecule type" value="Genomic_DNA"/>
</dbReference>
<dbReference type="InterPro" id="IPR036188">
    <property type="entry name" value="FAD/NAD-bd_sf"/>
</dbReference>
<dbReference type="PANTHER" id="PTHR13847:SF289">
    <property type="entry name" value="GLYCINE OXIDASE"/>
    <property type="match status" value="1"/>
</dbReference>